<sequence length="75" mass="8728">MKTVKLEINLTYHDQLMRGPDEEREWFLNQMLTDHGSLTLYSRTIEGFVGDVKVVRIIDAHEAFSELKSESIDDD</sequence>
<reference evidence="1 2" key="1">
    <citation type="journal article" date="2019" name="ISME J.">
        <title>Candidatus Macondimonas diazotrophica, a novel gammaproteobacterial genus dominating crude-oil-contaminated coastal sediments.</title>
        <authorList>
            <person name="Karthikeyan S."/>
            <person name="Konstantinidis K."/>
        </authorList>
    </citation>
    <scope>NUCLEOTIDE SEQUENCE [LARGE SCALE GENOMIC DNA]</scope>
    <source>
        <strain evidence="1 2">KTK01</strain>
    </source>
</reference>
<name>A0A4Z0F4A5_9GAMM</name>
<gene>
    <name evidence="1" type="ORF">E4680_13680</name>
</gene>
<comment type="caution">
    <text evidence="1">The sequence shown here is derived from an EMBL/GenBank/DDBJ whole genome shotgun (WGS) entry which is preliminary data.</text>
</comment>
<evidence type="ECO:0000313" key="2">
    <source>
        <dbReference type="Proteomes" id="UP000297890"/>
    </source>
</evidence>
<evidence type="ECO:0000313" key="1">
    <source>
        <dbReference type="EMBL" id="TFZ80913.1"/>
    </source>
</evidence>
<dbReference type="EMBL" id="SRIO01000048">
    <property type="protein sequence ID" value="TFZ80913.1"/>
    <property type="molecule type" value="Genomic_DNA"/>
</dbReference>
<accession>A0A4Z0F4A5</accession>
<keyword evidence="2" id="KW-1185">Reference proteome</keyword>
<dbReference type="AlphaFoldDB" id="A0A4Z0F4A5"/>
<dbReference type="Proteomes" id="UP000297890">
    <property type="component" value="Unassembled WGS sequence"/>
</dbReference>
<proteinExistence type="predicted"/>
<dbReference type="RefSeq" id="WP_135282981.1">
    <property type="nucleotide sequence ID" value="NZ_SRIO01000048.1"/>
</dbReference>
<protein>
    <submittedName>
        <fullName evidence="1">Uncharacterized protein</fullName>
    </submittedName>
</protein>
<organism evidence="1 2">
    <name type="scientific">Candidatus Macondimonas diazotrophica</name>
    <dbReference type="NCBI Taxonomy" id="2305248"/>
    <lineage>
        <taxon>Bacteria</taxon>
        <taxon>Pseudomonadati</taxon>
        <taxon>Pseudomonadota</taxon>
        <taxon>Gammaproteobacteria</taxon>
        <taxon>Chromatiales</taxon>
        <taxon>Ectothiorhodospiraceae</taxon>
        <taxon>Candidatus Macondimonas</taxon>
    </lineage>
</organism>